<dbReference type="AlphaFoldDB" id="A0A858RBB7"/>
<dbReference type="InterPro" id="IPR014710">
    <property type="entry name" value="RmlC-like_jellyroll"/>
</dbReference>
<dbReference type="Gene3D" id="2.60.120.10">
    <property type="entry name" value="Jelly Rolls"/>
    <property type="match status" value="1"/>
</dbReference>
<dbReference type="InterPro" id="IPR012807">
    <property type="entry name" value="Anti-sigma_ChrR"/>
</dbReference>
<evidence type="ECO:0000313" key="2">
    <source>
        <dbReference type="EMBL" id="QJE74462.1"/>
    </source>
</evidence>
<dbReference type="SUPFAM" id="SSF51182">
    <property type="entry name" value="RmlC-like cupins"/>
    <property type="match status" value="1"/>
</dbReference>
<reference evidence="2" key="1">
    <citation type="submission" date="2020-04" db="EMBL/GenBank/DDBJ databases">
        <title>A desert anoxygenic phototrophic bacterium fixes CO2 using RubisCO under aerobic conditions.</title>
        <authorList>
            <person name="Tang K."/>
        </authorList>
    </citation>
    <scope>NUCLEOTIDE SEQUENCE [LARGE SCALE GENOMIC DNA]</scope>
    <source>
        <strain evidence="2">MIMtkB3</strain>
    </source>
</reference>
<dbReference type="NCBIfam" id="TIGR02451">
    <property type="entry name" value="anti_sig_ChrR"/>
    <property type="match status" value="1"/>
</dbReference>
<dbReference type="Gene3D" id="1.10.10.1320">
    <property type="entry name" value="Anti-sigma factor, zinc-finger domain"/>
    <property type="match status" value="1"/>
</dbReference>
<evidence type="ECO:0000313" key="3">
    <source>
        <dbReference type="Proteomes" id="UP000501891"/>
    </source>
</evidence>
<keyword evidence="3" id="KW-1185">Reference proteome</keyword>
<accession>A0A858RBB7</accession>
<proteinExistence type="predicted"/>
<name>A0A858RBB7_9PROT</name>
<evidence type="ECO:0000259" key="1">
    <source>
        <dbReference type="Pfam" id="PF12973"/>
    </source>
</evidence>
<dbReference type="EMBL" id="CP051775">
    <property type="protein sequence ID" value="QJE74462.1"/>
    <property type="molecule type" value="Genomic_DNA"/>
</dbReference>
<dbReference type="Proteomes" id="UP000501891">
    <property type="component" value="Chromosome"/>
</dbReference>
<dbReference type="InterPro" id="IPR041916">
    <property type="entry name" value="Anti_sigma_zinc_sf"/>
</dbReference>
<dbReference type="KEGG" id="acru:HHL28_16540"/>
<organism evidence="2 3">
    <name type="scientific">Aerophototrophica crusticola</name>
    <dbReference type="NCBI Taxonomy" id="1709002"/>
    <lineage>
        <taxon>Bacteria</taxon>
        <taxon>Pseudomonadati</taxon>
        <taxon>Pseudomonadota</taxon>
        <taxon>Alphaproteobacteria</taxon>
        <taxon>Rhodospirillales</taxon>
        <taxon>Rhodospirillaceae</taxon>
        <taxon>Aerophototrophica</taxon>
    </lineage>
</organism>
<dbReference type="InterPro" id="IPR011051">
    <property type="entry name" value="RmlC_Cupin_sf"/>
</dbReference>
<gene>
    <name evidence="2" type="ORF">HHL28_16540</name>
</gene>
<dbReference type="InterPro" id="IPR025979">
    <property type="entry name" value="ChrR-like_cupin_dom"/>
</dbReference>
<sequence length="234" mass="24245">MTPTHHPAEDFLVAYAAGTLPEASSLIVATHMALCPDCRAEVRRLEALGGALLADMPEAPVADDLLASIFAQLESPQPKVGPIGGDGGLGVAVARRPAKASARTVIPEPLRGYLGCDLDGVRWSKVIRGVDEVSVPCGPAGGGAGPKVRLMRIRAGTAMPRHTHGGSELTLVLSGGFSDETGHFLRGDFVATDGSVDHQPVADDDADCICLAVTDAPLRLTGPLGRLINPFVSF</sequence>
<protein>
    <submittedName>
        <fullName evidence="2">Anti-sigma factor</fullName>
    </submittedName>
</protein>
<dbReference type="CDD" id="cd20301">
    <property type="entry name" value="cupin_ChrR"/>
    <property type="match status" value="1"/>
</dbReference>
<feature type="domain" description="ChrR-like cupin" evidence="1">
    <location>
        <begin position="116"/>
        <end position="212"/>
    </location>
</feature>
<dbReference type="Pfam" id="PF12973">
    <property type="entry name" value="Cupin_7"/>
    <property type="match status" value="1"/>
</dbReference>